<dbReference type="Pfam" id="PF03692">
    <property type="entry name" value="CxxCxxCC"/>
    <property type="match status" value="1"/>
</dbReference>
<dbReference type="Proteomes" id="UP000002588">
    <property type="component" value="Chromosome"/>
</dbReference>
<keyword evidence="2" id="KW-1185">Reference proteome</keyword>
<evidence type="ECO:0000313" key="1">
    <source>
        <dbReference type="EMBL" id="CAL94143.1"/>
    </source>
</evidence>
<name>A1K5N8_AZOSB</name>
<dbReference type="OrthoDB" id="196483at2"/>
<dbReference type="KEGG" id="azo:azo1526"/>
<dbReference type="eggNOG" id="COG0727">
    <property type="taxonomic scope" value="Bacteria"/>
</dbReference>
<accession>A1K5N8</accession>
<sequence length="121" mass="13328">METYNPCLDCGICCTHFRISFYWAEADDAPGGFVPADMTEQLTPHLRCMKGSNSIPRRCSALAGTVGEKVWCTIYENRPTPCREFPVYFDDGQPNPKCDELRARIGLPALLPQAPADSAAA</sequence>
<gene>
    <name evidence="1" type="ordered locus">azo1526</name>
</gene>
<dbReference type="STRING" id="62928.azo1526"/>
<evidence type="ECO:0000313" key="2">
    <source>
        <dbReference type="Proteomes" id="UP000002588"/>
    </source>
</evidence>
<dbReference type="AlphaFoldDB" id="A1K5N8"/>
<reference evidence="1 2" key="1">
    <citation type="journal article" date="2006" name="Nat. Biotechnol.">
        <title>Complete genome of the mutualistic, N2-fixing grass endophyte Azoarcus sp. strain BH72.</title>
        <authorList>
            <person name="Krause A."/>
            <person name="Ramakumar A."/>
            <person name="Bartels D."/>
            <person name="Battistoni F."/>
            <person name="Bekel T."/>
            <person name="Boch J."/>
            <person name="Boehm M."/>
            <person name="Friedrich F."/>
            <person name="Hurek T."/>
            <person name="Krause L."/>
            <person name="Linke B."/>
            <person name="McHardy A.C."/>
            <person name="Sarkar A."/>
            <person name="Schneiker S."/>
            <person name="Syed A.A."/>
            <person name="Thauer R."/>
            <person name="Vorhoelter F.-J."/>
            <person name="Weidner S."/>
            <person name="Puehler A."/>
            <person name="Reinhold-Hurek B."/>
            <person name="Kaiser O."/>
            <person name="Goesmann A."/>
        </authorList>
    </citation>
    <scope>NUCLEOTIDE SEQUENCE [LARGE SCALE GENOMIC DNA]</scope>
    <source>
        <strain evidence="1 2">BH72</strain>
    </source>
</reference>
<dbReference type="KEGG" id="aoa:dqs_1649"/>
<dbReference type="EMBL" id="AM406670">
    <property type="protein sequence ID" value="CAL94143.1"/>
    <property type="molecule type" value="Genomic_DNA"/>
</dbReference>
<dbReference type="InterPro" id="IPR005358">
    <property type="entry name" value="Puta_zinc/iron-chelating_dom"/>
</dbReference>
<organism evidence="1 2">
    <name type="scientific">Azoarcus sp. (strain BH72)</name>
    <dbReference type="NCBI Taxonomy" id="418699"/>
    <lineage>
        <taxon>Bacteria</taxon>
        <taxon>Pseudomonadati</taxon>
        <taxon>Pseudomonadota</taxon>
        <taxon>Betaproteobacteria</taxon>
        <taxon>Rhodocyclales</taxon>
        <taxon>Zoogloeaceae</taxon>
        <taxon>Azoarcus</taxon>
    </lineage>
</organism>
<dbReference type="HOGENOM" id="CLU_123885_0_0_4"/>
<dbReference type="RefSeq" id="WP_011765259.1">
    <property type="nucleotide sequence ID" value="NC_008702.1"/>
</dbReference>
<protein>
    <submittedName>
        <fullName evidence="1">Probable Ferredoxin</fullName>
    </submittedName>
</protein>
<proteinExistence type="predicted"/>